<dbReference type="EMBL" id="SUTF01000003">
    <property type="protein sequence ID" value="MBE6510109.1"/>
    <property type="molecule type" value="Genomic_DNA"/>
</dbReference>
<name>A0A8T3VRA6_9EURY</name>
<gene>
    <name evidence="3" type="ORF">E7Z74_02385</name>
</gene>
<dbReference type="Gene3D" id="3.40.50.150">
    <property type="entry name" value="Vaccinia Virus protein VP39"/>
    <property type="match status" value="1"/>
</dbReference>
<keyword evidence="1 3" id="KW-0489">Methyltransferase</keyword>
<comment type="caution">
    <text evidence="3">The sequence shown here is derived from an EMBL/GenBank/DDBJ whole genome shotgun (WGS) entry which is preliminary data.</text>
</comment>
<keyword evidence="2" id="KW-0808">Transferase</keyword>
<reference evidence="3" key="1">
    <citation type="submission" date="2019-04" db="EMBL/GenBank/DDBJ databases">
        <title>Evolution of Biomass-Degrading Anaerobic Consortia Revealed by Metagenomics.</title>
        <authorList>
            <person name="Peng X."/>
        </authorList>
    </citation>
    <scope>NUCLEOTIDE SEQUENCE</scope>
    <source>
        <strain evidence="3">SIG13</strain>
    </source>
</reference>
<dbReference type="PANTHER" id="PTHR43619">
    <property type="entry name" value="S-ADENOSYL-L-METHIONINE-DEPENDENT METHYLTRANSFERASE YKTD-RELATED"/>
    <property type="match status" value="1"/>
</dbReference>
<evidence type="ECO:0000256" key="2">
    <source>
        <dbReference type="ARBA" id="ARBA00022679"/>
    </source>
</evidence>
<dbReference type="SUPFAM" id="SSF53335">
    <property type="entry name" value="S-adenosyl-L-methionine-dependent methyltransferases"/>
    <property type="match status" value="1"/>
</dbReference>
<accession>A0A8T3VRA6</accession>
<dbReference type="Pfam" id="PF04072">
    <property type="entry name" value="LCM"/>
    <property type="match status" value="1"/>
</dbReference>
<dbReference type="AlphaFoldDB" id="A0A8T3VRA6"/>
<evidence type="ECO:0000313" key="3">
    <source>
        <dbReference type="EMBL" id="MBE6510109.1"/>
    </source>
</evidence>
<proteinExistence type="predicted"/>
<evidence type="ECO:0000256" key="1">
    <source>
        <dbReference type="ARBA" id="ARBA00022603"/>
    </source>
</evidence>
<dbReference type="GO" id="GO:0008168">
    <property type="term" value="F:methyltransferase activity"/>
    <property type="evidence" value="ECO:0007669"/>
    <property type="project" value="UniProtKB-KW"/>
</dbReference>
<dbReference type="PIRSF" id="PIRSF028177">
    <property type="entry name" value="Polyketide_synth_Omtfrase_TcmP"/>
    <property type="match status" value="1"/>
</dbReference>
<dbReference type="InterPro" id="IPR029063">
    <property type="entry name" value="SAM-dependent_MTases_sf"/>
</dbReference>
<sequence length="266" mass="30864">MSDFEGVADTLYIPLSARIYVSKRFPNYFFDEKSLELESKIPNDIITKNSSEYTMMASVARYYNFDEMITNYINSHGKCNIINLGAGLETAYFRIDRKNAVFYEMDLPEVINLRKELLGENDGEILIPGDLFDLKWTKDIDTTLPSLITVSGVFQYFHENEILKFINDLKKEFVDVELIFDATSKGGLKFTNRYVKKTGNDSALMYFYVNNCKEFASKSNTILIEERTFYPKTLKMLSKELSFMTKLFMKIADSRKNAIILHLKLK</sequence>
<dbReference type="PANTHER" id="PTHR43619:SF2">
    <property type="entry name" value="S-ADENOSYL-L-METHIONINE-DEPENDENT METHYLTRANSFERASES SUPERFAMILY PROTEIN"/>
    <property type="match status" value="1"/>
</dbReference>
<dbReference type="Proteomes" id="UP000713479">
    <property type="component" value="Unassembled WGS sequence"/>
</dbReference>
<evidence type="ECO:0000313" key="4">
    <source>
        <dbReference type="Proteomes" id="UP000713479"/>
    </source>
</evidence>
<dbReference type="GO" id="GO:0032259">
    <property type="term" value="P:methylation"/>
    <property type="evidence" value="ECO:0007669"/>
    <property type="project" value="UniProtKB-KW"/>
</dbReference>
<dbReference type="InterPro" id="IPR007213">
    <property type="entry name" value="Ppm1/Ppm2/Tcmp"/>
</dbReference>
<dbReference type="InterPro" id="IPR016874">
    <property type="entry name" value="TcmP-like"/>
</dbReference>
<protein>
    <submittedName>
        <fullName evidence="3">Class I SAM-dependent methyltransferase</fullName>
    </submittedName>
</protein>
<organism evidence="3 4">
    <name type="scientific">Methanobrevibacter millerae</name>
    <dbReference type="NCBI Taxonomy" id="230361"/>
    <lineage>
        <taxon>Archaea</taxon>
        <taxon>Methanobacteriati</taxon>
        <taxon>Methanobacteriota</taxon>
        <taxon>Methanomada group</taxon>
        <taxon>Methanobacteria</taxon>
        <taxon>Methanobacteriales</taxon>
        <taxon>Methanobacteriaceae</taxon>
        <taxon>Methanobrevibacter</taxon>
    </lineage>
</organism>